<reference evidence="6" key="1">
    <citation type="submission" date="2025-08" db="UniProtKB">
        <authorList>
            <consortium name="RefSeq"/>
        </authorList>
    </citation>
    <scope>IDENTIFICATION</scope>
    <source>
        <tissue evidence="6">Leaf</tissue>
    </source>
</reference>
<evidence type="ECO:0000256" key="3">
    <source>
        <dbReference type="PROSITE-ProRule" id="PRU01240"/>
    </source>
</evidence>
<feature type="non-terminal residue" evidence="6">
    <location>
        <position position="248"/>
    </location>
</feature>
<protein>
    <submittedName>
        <fullName evidence="6">Subtilisin-like protease SBT1.7</fullName>
    </submittedName>
</protein>
<dbReference type="PROSITE" id="PS51892">
    <property type="entry name" value="SUBTILASE"/>
    <property type="match status" value="1"/>
</dbReference>
<evidence type="ECO:0000313" key="5">
    <source>
        <dbReference type="Proteomes" id="UP000504610"/>
    </source>
</evidence>
<dbReference type="Pfam" id="PF00082">
    <property type="entry name" value="Peptidase_S8"/>
    <property type="match status" value="1"/>
</dbReference>
<dbReference type="KEGG" id="rsz:130505932"/>
<dbReference type="OrthoDB" id="4803627at2759"/>
<comment type="similarity">
    <text evidence="1 3">Belongs to the peptidase S8 family.</text>
</comment>
<dbReference type="InterPro" id="IPR045051">
    <property type="entry name" value="SBT"/>
</dbReference>
<dbReference type="GO" id="GO:0006508">
    <property type="term" value="P:proteolysis"/>
    <property type="evidence" value="ECO:0007669"/>
    <property type="project" value="InterPro"/>
</dbReference>
<dbReference type="AlphaFoldDB" id="A0A9W3CYH8"/>
<dbReference type="GeneID" id="130505932"/>
<evidence type="ECO:0000256" key="2">
    <source>
        <dbReference type="ARBA" id="ARBA00022729"/>
    </source>
</evidence>
<dbReference type="SUPFAM" id="SSF52743">
    <property type="entry name" value="Subtilisin-like"/>
    <property type="match status" value="1"/>
</dbReference>
<comment type="caution">
    <text evidence="3">Lacks conserved residue(s) required for the propagation of feature annotation.</text>
</comment>
<keyword evidence="2" id="KW-0732">Signal</keyword>
<dbReference type="InterPro" id="IPR000209">
    <property type="entry name" value="Peptidase_S8/S53_dom"/>
</dbReference>
<dbReference type="Gene3D" id="3.40.50.200">
    <property type="entry name" value="Peptidase S8/S53 domain"/>
    <property type="match status" value="1"/>
</dbReference>
<dbReference type="Gene3D" id="3.50.30.30">
    <property type="match status" value="1"/>
</dbReference>
<dbReference type="Proteomes" id="UP000504610">
    <property type="component" value="Unplaced"/>
</dbReference>
<dbReference type="GO" id="GO:0004252">
    <property type="term" value="F:serine-type endopeptidase activity"/>
    <property type="evidence" value="ECO:0007669"/>
    <property type="project" value="InterPro"/>
</dbReference>
<name>A0A9W3CYH8_RAPSA</name>
<organism evidence="5 6">
    <name type="scientific">Raphanus sativus</name>
    <name type="common">Radish</name>
    <name type="synonym">Raphanus raphanistrum var. sativus</name>
    <dbReference type="NCBI Taxonomy" id="3726"/>
    <lineage>
        <taxon>Eukaryota</taxon>
        <taxon>Viridiplantae</taxon>
        <taxon>Streptophyta</taxon>
        <taxon>Embryophyta</taxon>
        <taxon>Tracheophyta</taxon>
        <taxon>Spermatophyta</taxon>
        <taxon>Magnoliopsida</taxon>
        <taxon>eudicotyledons</taxon>
        <taxon>Gunneridae</taxon>
        <taxon>Pentapetalae</taxon>
        <taxon>rosids</taxon>
        <taxon>malvids</taxon>
        <taxon>Brassicales</taxon>
        <taxon>Brassicaceae</taxon>
        <taxon>Brassiceae</taxon>
        <taxon>Raphanus</taxon>
    </lineage>
</organism>
<evidence type="ECO:0000256" key="1">
    <source>
        <dbReference type="ARBA" id="ARBA00011073"/>
    </source>
</evidence>
<proteinExistence type="inferred from homology"/>
<gene>
    <name evidence="6" type="primary">LOC130505932</name>
</gene>
<sequence>MIWSWLNKSEDLCGGPIVDLIGARFFYKGFEAEIDKSHDFKLPRDSDGHETHTSSTAAGSSVKDASFLGYAAGVARRMAPRTRSAIYKACWYFGYCMSSDVLAAMDKAIEDKVDVLSISFGLGVLNYDQDGIAIEALEAVERGIFVSVSAGNSGSRESTLMNVAPWITTVGAETVDSDFLATVLLGNGKAFAGYSSLFKRCRRVFTISQAPLVYALLGRNFTSKIVFVDMGGDVDAESGAFGVIYANT</sequence>
<accession>A0A9W3CYH8</accession>
<evidence type="ECO:0000259" key="4">
    <source>
        <dbReference type="Pfam" id="PF00082"/>
    </source>
</evidence>
<dbReference type="RefSeq" id="XP_056856516.1">
    <property type="nucleotide sequence ID" value="XM_057000536.1"/>
</dbReference>
<keyword evidence="5" id="KW-1185">Reference proteome</keyword>
<dbReference type="InterPro" id="IPR036852">
    <property type="entry name" value="Peptidase_S8/S53_dom_sf"/>
</dbReference>
<evidence type="ECO:0000313" key="6">
    <source>
        <dbReference type="RefSeq" id="XP_056856516.1"/>
    </source>
</evidence>
<feature type="domain" description="Peptidase S8/S53" evidence="4">
    <location>
        <begin position="31"/>
        <end position="171"/>
    </location>
</feature>
<dbReference type="PANTHER" id="PTHR10795">
    <property type="entry name" value="PROPROTEIN CONVERTASE SUBTILISIN/KEXIN"/>
    <property type="match status" value="1"/>
</dbReference>